<gene>
    <name evidence="1" type="ORF">SCAL_001589</name>
</gene>
<proteinExistence type="predicted"/>
<reference evidence="1" key="1">
    <citation type="submission" date="2016-05" db="EMBL/GenBank/DDBJ databases">
        <title>Microbial consortia oxidize butane by reversing methanogenesis.</title>
        <authorList>
            <person name="Laso-Perez R."/>
            <person name="Richter M."/>
            <person name="Wegener G."/>
            <person name="Musat F."/>
        </authorList>
    </citation>
    <scope>NUCLEOTIDE SEQUENCE [LARGE SCALE GENOMIC DNA]</scope>
    <source>
        <strain evidence="1">BOX2</strain>
    </source>
</reference>
<dbReference type="AlphaFoldDB" id="A0A1F2P7N6"/>
<protein>
    <submittedName>
        <fullName evidence="1">Uncharacterized protein</fullName>
    </submittedName>
</protein>
<evidence type="ECO:0000313" key="2">
    <source>
        <dbReference type="Proteomes" id="UP000186940"/>
    </source>
</evidence>
<comment type="caution">
    <text evidence="1">The sequence shown here is derived from an EMBL/GenBank/DDBJ whole genome shotgun (WGS) entry which is preliminary data.</text>
</comment>
<accession>A0A1F2P7N6</accession>
<dbReference type="STRING" id="1838285.SCAL_001589"/>
<sequence>MRRALRLITNKKKWSEHLVGKAMGEISERDYEVMRGWVEGESF</sequence>
<evidence type="ECO:0000313" key="1">
    <source>
        <dbReference type="EMBL" id="OFV67320.1"/>
    </source>
</evidence>
<dbReference type="Gene3D" id="3.10.590.10">
    <property type="entry name" value="ph1033 like domains"/>
    <property type="match status" value="1"/>
</dbReference>
<keyword evidence="2" id="KW-1185">Reference proteome</keyword>
<dbReference type="EMBL" id="LYOS01000005">
    <property type="protein sequence ID" value="OFV67320.1"/>
    <property type="molecule type" value="Genomic_DNA"/>
</dbReference>
<organism evidence="1 2">
    <name type="scientific">Candidatus Syntropharchaeum caldarium</name>
    <dbReference type="NCBI Taxonomy" id="1838285"/>
    <lineage>
        <taxon>Archaea</taxon>
        <taxon>Methanobacteriati</taxon>
        <taxon>Methanobacteriota</taxon>
        <taxon>Stenosarchaea group</taxon>
        <taxon>Methanomicrobia</taxon>
        <taxon>Methanosarcinales</taxon>
        <taxon>ANME-2 cluster</taxon>
        <taxon>Candidatus Syntropharchaeum</taxon>
    </lineage>
</organism>
<dbReference type="Proteomes" id="UP000186940">
    <property type="component" value="Unassembled WGS sequence"/>
</dbReference>
<name>A0A1F2P7N6_9EURY</name>